<dbReference type="InterPro" id="IPR021309">
    <property type="entry name" value="YgaP-like_TM"/>
</dbReference>
<dbReference type="Gene3D" id="3.40.250.10">
    <property type="entry name" value="Rhodanese-like domain"/>
    <property type="match status" value="1"/>
</dbReference>
<gene>
    <name evidence="3" type="ORF">H9784_07790</name>
</gene>
<sequence length="171" mass="18073">MLPSLSPVEVYKRLEAGEVRLVDVREADELAAVSIPGAEAAPLSALPFLNLPPSSTQKPVVFLCNSGSRTRANADVLERVAAGPAWQMLGGMKAWEKAGLPVVHGEKAVLPMNRQIQVAAGSLVLLSLLLSCLSPLFIWVTAFVGAGLIYAGLTGVCGMAKLLAKMPWNKK</sequence>
<evidence type="ECO:0000313" key="4">
    <source>
        <dbReference type="Proteomes" id="UP000823821"/>
    </source>
</evidence>
<protein>
    <submittedName>
        <fullName evidence="3">Rhodanese family protein</fullName>
    </submittedName>
</protein>
<dbReference type="Pfam" id="PF00581">
    <property type="entry name" value="Rhodanese"/>
    <property type="match status" value="1"/>
</dbReference>
<dbReference type="SMART" id="SM00450">
    <property type="entry name" value="RHOD"/>
    <property type="match status" value="1"/>
</dbReference>
<evidence type="ECO:0000256" key="1">
    <source>
        <dbReference type="SAM" id="Phobius"/>
    </source>
</evidence>
<reference evidence="3" key="2">
    <citation type="submission" date="2021-04" db="EMBL/GenBank/DDBJ databases">
        <authorList>
            <person name="Gilroy R."/>
        </authorList>
    </citation>
    <scope>NUCLEOTIDE SEQUENCE</scope>
    <source>
        <strain evidence="3">5032</strain>
    </source>
</reference>
<evidence type="ECO:0000313" key="3">
    <source>
        <dbReference type="EMBL" id="HJA79449.1"/>
    </source>
</evidence>
<keyword evidence="1" id="KW-0812">Transmembrane</keyword>
<dbReference type="InterPro" id="IPR050229">
    <property type="entry name" value="GlpE_sulfurtransferase"/>
</dbReference>
<dbReference type="SUPFAM" id="SSF52821">
    <property type="entry name" value="Rhodanese/Cell cycle control phosphatase"/>
    <property type="match status" value="1"/>
</dbReference>
<dbReference type="InterPro" id="IPR001763">
    <property type="entry name" value="Rhodanese-like_dom"/>
</dbReference>
<dbReference type="PANTHER" id="PTHR43031:SF1">
    <property type="entry name" value="PYRIDINE NUCLEOTIDE-DISULPHIDE OXIDOREDUCTASE"/>
    <property type="match status" value="1"/>
</dbReference>
<name>A0A9D2HP98_9BACT</name>
<dbReference type="Gene3D" id="6.10.140.1340">
    <property type="match status" value="1"/>
</dbReference>
<dbReference type="PROSITE" id="PS50206">
    <property type="entry name" value="RHODANESE_3"/>
    <property type="match status" value="1"/>
</dbReference>
<evidence type="ECO:0000259" key="2">
    <source>
        <dbReference type="PROSITE" id="PS50206"/>
    </source>
</evidence>
<dbReference type="EMBL" id="DWZD01000044">
    <property type="protein sequence ID" value="HJA79449.1"/>
    <property type="molecule type" value="Genomic_DNA"/>
</dbReference>
<proteinExistence type="predicted"/>
<keyword evidence="1" id="KW-1133">Transmembrane helix</keyword>
<feature type="transmembrane region" description="Helical" evidence="1">
    <location>
        <begin position="144"/>
        <end position="164"/>
    </location>
</feature>
<keyword evidence="1" id="KW-0472">Membrane</keyword>
<feature type="domain" description="Rhodanese" evidence="2">
    <location>
        <begin position="15"/>
        <end position="104"/>
    </location>
</feature>
<accession>A0A9D2HP98</accession>
<reference evidence="3" key="1">
    <citation type="journal article" date="2021" name="PeerJ">
        <title>Extensive microbial diversity within the chicken gut microbiome revealed by metagenomics and culture.</title>
        <authorList>
            <person name="Gilroy R."/>
            <person name="Ravi A."/>
            <person name="Getino M."/>
            <person name="Pursley I."/>
            <person name="Horton D.L."/>
            <person name="Alikhan N.F."/>
            <person name="Baker D."/>
            <person name="Gharbi K."/>
            <person name="Hall N."/>
            <person name="Watson M."/>
            <person name="Adriaenssens E.M."/>
            <person name="Foster-Nyarko E."/>
            <person name="Jarju S."/>
            <person name="Secka A."/>
            <person name="Antonio M."/>
            <person name="Oren A."/>
            <person name="Chaudhuri R.R."/>
            <person name="La Ragione R."/>
            <person name="Hildebrand F."/>
            <person name="Pallen M.J."/>
        </authorList>
    </citation>
    <scope>NUCLEOTIDE SEQUENCE</scope>
    <source>
        <strain evidence="3">5032</strain>
    </source>
</reference>
<dbReference type="Pfam" id="PF11127">
    <property type="entry name" value="YgaP-like_TM"/>
    <property type="match status" value="1"/>
</dbReference>
<dbReference type="InterPro" id="IPR036873">
    <property type="entry name" value="Rhodanese-like_dom_sf"/>
</dbReference>
<dbReference type="PANTHER" id="PTHR43031">
    <property type="entry name" value="FAD-DEPENDENT OXIDOREDUCTASE"/>
    <property type="match status" value="1"/>
</dbReference>
<comment type="caution">
    <text evidence="3">The sequence shown here is derived from an EMBL/GenBank/DDBJ whole genome shotgun (WGS) entry which is preliminary data.</text>
</comment>
<dbReference type="Proteomes" id="UP000823821">
    <property type="component" value="Unassembled WGS sequence"/>
</dbReference>
<organism evidence="3 4">
    <name type="scientific">Candidatus Desulfovibrio intestinavium</name>
    <dbReference type="NCBI Taxonomy" id="2838534"/>
    <lineage>
        <taxon>Bacteria</taxon>
        <taxon>Pseudomonadati</taxon>
        <taxon>Thermodesulfobacteriota</taxon>
        <taxon>Desulfovibrionia</taxon>
        <taxon>Desulfovibrionales</taxon>
        <taxon>Desulfovibrionaceae</taxon>
        <taxon>Desulfovibrio</taxon>
    </lineage>
</organism>
<dbReference type="AlphaFoldDB" id="A0A9D2HP98"/>